<name>A0A5P1FLK8_ASPOF</name>
<reference evidence="8" key="1">
    <citation type="journal article" date="2017" name="Nat. Commun.">
        <title>The asparagus genome sheds light on the origin and evolution of a young Y chromosome.</title>
        <authorList>
            <person name="Harkess A."/>
            <person name="Zhou J."/>
            <person name="Xu C."/>
            <person name="Bowers J.E."/>
            <person name="Van der Hulst R."/>
            <person name="Ayyampalayam S."/>
            <person name="Mercati F."/>
            <person name="Riccardi P."/>
            <person name="McKain M.R."/>
            <person name="Kakrana A."/>
            <person name="Tang H."/>
            <person name="Ray J."/>
            <person name="Groenendijk J."/>
            <person name="Arikit S."/>
            <person name="Mathioni S.M."/>
            <person name="Nakano M."/>
            <person name="Shan H."/>
            <person name="Telgmann-Rauber A."/>
            <person name="Kanno A."/>
            <person name="Yue Z."/>
            <person name="Chen H."/>
            <person name="Li W."/>
            <person name="Chen Y."/>
            <person name="Xu X."/>
            <person name="Zhang Y."/>
            <person name="Luo S."/>
            <person name="Chen H."/>
            <person name="Gao J."/>
            <person name="Mao Z."/>
            <person name="Pires J.C."/>
            <person name="Luo M."/>
            <person name="Kudrna D."/>
            <person name="Wing R.A."/>
            <person name="Meyers B.C."/>
            <person name="Yi K."/>
            <person name="Kong H."/>
            <person name="Lavrijsen P."/>
            <person name="Sunseri F."/>
            <person name="Falavigna A."/>
            <person name="Ye Y."/>
            <person name="Leebens-Mack J.H."/>
            <person name="Chen G."/>
        </authorList>
    </citation>
    <scope>NUCLEOTIDE SEQUENCE [LARGE SCALE GENOMIC DNA]</scope>
    <source>
        <strain evidence="8">cv. DH0086</strain>
    </source>
</reference>
<keyword evidence="8" id="KW-1185">Reference proteome</keyword>
<evidence type="ECO:0000256" key="3">
    <source>
        <dbReference type="ARBA" id="ARBA00022833"/>
    </source>
</evidence>
<dbReference type="GO" id="GO:0008270">
    <property type="term" value="F:zinc ion binding"/>
    <property type="evidence" value="ECO:0007669"/>
    <property type="project" value="UniProtKB-KW"/>
</dbReference>
<feature type="domain" description="C2H2-type" evidence="6">
    <location>
        <begin position="106"/>
        <end position="133"/>
    </location>
</feature>
<feature type="compositionally biased region" description="Polar residues" evidence="5">
    <location>
        <begin position="97"/>
        <end position="122"/>
    </location>
</feature>
<feature type="region of interest" description="Disordered" evidence="5">
    <location>
        <begin position="1"/>
        <end position="133"/>
    </location>
</feature>
<evidence type="ECO:0000256" key="5">
    <source>
        <dbReference type="SAM" id="MobiDB-lite"/>
    </source>
</evidence>
<evidence type="ECO:0000256" key="4">
    <source>
        <dbReference type="PROSITE-ProRule" id="PRU00042"/>
    </source>
</evidence>
<feature type="non-terminal residue" evidence="7">
    <location>
        <position position="1"/>
    </location>
</feature>
<protein>
    <recommendedName>
        <fullName evidence="6">C2H2-type domain-containing protein</fullName>
    </recommendedName>
</protein>
<keyword evidence="3" id="KW-0862">Zinc</keyword>
<evidence type="ECO:0000256" key="2">
    <source>
        <dbReference type="ARBA" id="ARBA00022771"/>
    </source>
</evidence>
<feature type="compositionally biased region" description="Acidic residues" evidence="5">
    <location>
        <begin position="1"/>
        <end position="28"/>
    </location>
</feature>
<proteinExistence type="predicted"/>
<keyword evidence="2 4" id="KW-0863">Zinc-finger</keyword>
<dbReference type="PROSITE" id="PS50157">
    <property type="entry name" value="ZINC_FINGER_C2H2_2"/>
    <property type="match status" value="1"/>
</dbReference>
<accession>A0A5P1FLK8</accession>
<evidence type="ECO:0000256" key="1">
    <source>
        <dbReference type="ARBA" id="ARBA00022723"/>
    </source>
</evidence>
<sequence length="133" mass="13907">DMMEAMGDSDEDEDSGDDEEEESSEEEKEATPKKSANGKKRPAESASKTPIPEKKAKVVTPAGQKSGGDGKKNVHLATPHPAKQAGKTPAKSEKAKQQSPKSAGSVSCKSCSKSFNSDNALQAHTKAKHSGGK</sequence>
<dbReference type="AlphaFoldDB" id="A0A5P1FLK8"/>
<dbReference type="InterPro" id="IPR013087">
    <property type="entry name" value="Znf_C2H2_type"/>
</dbReference>
<dbReference type="OMA" id="YWESLIL"/>
<gene>
    <name evidence="7" type="ORF">A4U43_C02F11270</name>
</gene>
<evidence type="ECO:0000313" key="7">
    <source>
        <dbReference type="EMBL" id="ONK77839.1"/>
    </source>
</evidence>
<evidence type="ECO:0000313" key="8">
    <source>
        <dbReference type="Proteomes" id="UP000243459"/>
    </source>
</evidence>
<keyword evidence="1" id="KW-0479">Metal-binding</keyword>
<dbReference type="Gramene" id="ONK77839">
    <property type="protein sequence ID" value="ONK77839"/>
    <property type="gene ID" value="A4U43_C02F11270"/>
</dbReference>
<dbReference type="PROSITE" id="PS00028">
    <property type="entry name" value="ZINC_FINGER_C2H2_1"/>
    <property type="match status" value="1"/>
</dbReference>
<organism evidence="7 8">
    <name type="scientific">Asparagus officinalis</name>
    <name type="common">Garden asparagus</name>
    <dbReference type="NCBI Taxonomy" id="4686"/>
    <lineage>
        <taxon>Eukaryota</taxon>
        <taxon>Viridiplantae</taxon>
        <taxon>Streptophyta</taxon>
        <taxon>Embryophyta</taxon>
        <taxon>Tracheophyta</taxon>
        <taxon>Spermatophyta</taxon>
        <taxon>Magnoliopsida</taxon>
        <taxon>Liliopsida</taxon>
        <taxon>Asparagales</taxon>
        <taxon>Asparagaceae</taxon>
        <taxon>Asparagoideae</taxon>
        <taxon>Asparagus</taxon>
    </lineage>
</organism>
<dbReference type="Pfam" id="PF12171">
    <property type="entry name" value="zf-C2H2_jaz"/>
    <property type="match status" value="1"/>
</dbReference>
<evidence type="ECO:0000259" key="6">
    <source>
        <dbReference type="PROSITE" id="PS50157"/>
    </source>
</evidence>
<dbReference type="InterPro" id="IPR022755">
    <property type="entry name" value="Znf_C2H2_jaz"/>
</dbReference>
<dbReference type="Proteomes" id="UP000243459">
    <property type="component" value="Chromosome 2"/>
</dbReference>
<dbReference type="EMBL" id="CM007382">
    <property type="protein sequence ID" value="ONK77839.1"/>
    <property type="molecule type" value="Genomic_DNA"/>
</dbReference>